<dbReference type="EC" id="5.2.1.8" evidence="2"/>
<protein>
    <recommendedName>
        <fullName evidence="2">Peptidyl-prolyl cis-trans isomerase</fullName>
        <shortName evidence="2">PPIase</shortName>
        <ecNumber evidence="2">5.2.1.8</ecNumber>
    </recommendedName>
</protein>
<evidence type="ECO:0000256" key="2">
    <source>
        <dbReference type="RuleBase" id="RU363019"/>
    </source>
</evidence>
<dbReference type="Pfam" id="PF00160">
    <property type="entry name" value="Pro_isomerase"/>
    <property type="match status" value="1"/>
</dbReference>
<dbReference type="Gene3D" id="2.40.100.10">
    <property type="entry name" value="Cyclophilin-like"/>
    <property type="match status" value="1"/>
</dbReference>
<feature type="domain" description="PPIase cyclophilin-type" evidence="4">
    <location>
        <begin position="95"/>
        <end position="241"/>
    </location>
</feature>
<feature type="compositionally biased region" description="Basic and acidic residues" evidence="3">
    <location>
        <begin position="74"/>
        <end position="88"/>
    </location>
</feature>
<dbReference type="RefSeq" id="WP_134715713.1">
    <property type="nucleotide sequence ID" value="NZ_SDKM01000008.1"/>
</dbReference>
<dbReference type="OrthoDB" id="5507614at2"/>
<name>A0A4Q4ZGY2_9ACTN</name>
<dbReference type="InterPro" id="IPR002130">
    <property type="entry name" value="Cyclophilin-type_PPIase_dom"/>
</dbReference>
<feature type="signal peptide" evidence="2">
    <location>
        <begin position="1"/>
        <end position="26"/>
    </location>
</feature>
<feature type="compositionally biased region" description="Polar residues" evidence="3">
    <location>
        <begin position="59"/>
        <end position="69"/>
    </location>
</feature>
<comment type="catalytic activity">
    <reaction evidence="2">
        <text>[protein]-peptidylproline (omega=180) = [protein]-peptidylproline (omega=0)</text>
        <dbReference type="Rhea" id="RHEA:16237"/>
        <dbReference type="Rhea" id="RHEA-COMP:10747"/>
        <dbReference type="Rhea" id="RHEA-COMP:10748"/>
        <dbReference type="ChEBI" id="CHEBI:83833"/>
        <dbReference type="ChEBI" id="CHEBI:83834"/>
        <dbReference type="EC" id="5.2.1.8"/>
    </reaction>
</comment>
<comment type="caution">
    <text evidence="5">The sequence shown here is derived from an EMBL/GenBank/DDBJ whole genome shotgun (WGS) entry which is preliminary data.</text>
</comment>
<feature type="region of interest" description="Disordered" evidence="3">
    <location>
        <begin position="28"/>
        <end position="92"/>
    </location>
</feature>
<keyword evidence="2 5" id="KW-0413">Isomerase</keyword>
<dbReference type="CDD" id="cd00317">
    <property type="entry name" value="cyclophilin"/>
    <property type="match status" value="1"/>
</dbReference>
<sequence length="241" mass="24384">MSQRSLVRLPLVLAALLLLLLGAACSGDDSGDDTSADDPGTASTDSGATDSGAAGDQPASGTCTYTEDGQQAAKKVDPPPSEPKETGKVDVTMKTNVGDIGATLDASTTPCTVNSFLSLAEQGYFDDTKCHRLTTQGIFVLQCGDPTATGMGGPGYSFDDELSGSETYGAGTLAMANAGPNTNGSQFFIVFDDSQLPPSYTVFGEVGKAGLGVVQKVAEKGTQDGGPDGPPKQPVTISGIS</sequence>
<keyword evidence="2" id="KW-0697">Rotamase</keyword>
<evidence type="ECO:0000256" key="1">
    <source>
        <dbReference type="ARBA" id="ARBA00002388"/>
    </source>
</evidence>
<proteinExistence type="inferred from homology"/>
<dbReference type="EMBL" id="SDKM01000008">
    <property type="protein sequence ID" value="RYP87078.1"/>
    <property type="molecule type" value="Genomic_DNA"/>
</dbReference>
<dbReference type="PANTHER" id="PTHR45625">
    <property type="entry name" value="PEPTIDYL-PROLYL CIS-TRANS ISOMERASE-RELATED"/>
    <property type="match status" value="1"/>
</dbReference>
<evidence type="ECO:0000259" key="4">
    <source>
        <dbReference type="PROSITE" id="PS50072"/>
    </source>
</evidence>
<evidence type="ECO:0000313" key="6">
    <source>
        <dbReference type="Proteomes" id="UP000295198"/>
    </source>
</evidence>
<dbReference type="InterPro" id="IPR029000">
    <property type="entry name" value="Cyclophilin-like_dom_sf"/>
</dbReference>
<feature type="region of interest" description="Disordered" evidence="3">
    <location>
        <begin position="219"/>
        <end position="241"/>
    </location>
</feature>
<dbReference type="AlphaFoldDB" id="A0A4Q4ZGY2"/>
<dbReference type="Proteomes" id="UP000295198">
    <property type="component" value="Unassembled WGS sequence"/>
</dbReference>
<evidence type="ECO:0000256" key="3">
    <source>
        <dbReference type="SAM" id="MobiDB-lite"/>
    </source>
</evidence>
<gene>
    <name evidence="5" type="ORF">EKO23_07355</name>
</gene>
<feature type="compositionally biased region" description="Low complexity" evidence="3">
    <location>
        <begin position="37"/>
        <end position="46"/>
    </location>
</feature>
<dbReference type="PROSITE" id="PS50072">
    <property type="entry name" value="CSA_PPIASE_2"/>
    <property type="match status" value="1"/>
</dbReference>
<accession>A0A4Q4ZGY2</accession>
<dbReference type="PRINTS" id="PR00153">
    <property type="entry name" value="CSAPPISMRASE"/>
</dbReference>
<evidence type="ECO:0000313" key="5">
    <source>
        <dbReference type="EMBL" id="RYP87078.1"/>
    </source>
</evidence>
<reference evidence="5 6" key="1">
    <citation type="submission" date="2019-01" db="EMBL/GenBank/DDBJ databases">
        <title>Nocardioides guangzhouensis sp. nov., an actinobacterium isolated from soil.</title>
        <authorList>
            <person name="Fu Y."/>
            <person name="Cai Y."/>
            <person name="Lin Z."/>
            <person name="Chen P."/>
        </authorList>
    </citation>
    <scope>NUCLEOTIDE SEQUENCE [LARGE SCALE GENOMIC DNA]</scope>
    <source>
        <strain evidence="5 6">130</strain>
    </source>
</reference>
<dbReference type="PANTHER" id="PTHR45625:SF3">
    <property type="entry name" value="PEPTIDYL-PROLYL CIS-TRANS ISOMERASE B-RELATED"/>
    <property type="match status" value="1"/>
</dbReference>
<dbReference type="InterPro" id="IPR044666">
    <property type="entry name" value="Cyclophilin_A-like"/>
</dbReference>
<keyword evidence="6" id="KW-1185">Reference proteome</keyword>
<comment type="function">
    <text evidence="1 2">PPIases accelerate the folding of proteins. It catalyzes the cis-trans isomerization of proline imidic peptide bonds in oligopeptides.</text>
</comment>
<feature type="chain" id="PRO_5039750400" description="Peptidyl-prolyl cis-trans isomerase" evidence="2">
    <location>
        <begin position="27"/>
        <end position="241"/>
    </location>
</feature>
<dbReference type="SUPFAM" id="SSF50891">
    <property type="entry name" value="Cyclophilin-like"/>
    <property type="match status" value="1"/>
</dbReference>
<comment type="similarity">
    <text evidence="2">Belongs to the cyclophilin-type PPIase family.</text>
</comment>
<keyword evidence="2" id="KW-0732">Signal</keyword>
<organism evidence="5 6">
    <name type="scientific">Nocardioides guangzhouensis</name>
    <dbReference type="NCBI Taxonomy" id="2497878"/>
    <lineage>
        <taxon>Bacteria</taxon>
        <taxon>Bacillati</taxon>
        <taxon>Actinomycetota</taxon>
        <taxon>Actinomycetes</taxon>
        <taxon>Propionibacteriales</taxon>
        <taxon>Nocardioidaceae</taxon>
        <taxon>Nocardioides</taxon>
    </lineage>
</organism>
<dbReference type="GO" id="GO:0003755">
    <property type="term" value="F:peptidyl-prolyl cis-trans isomerase activity"/>
    <property type="evidence" value="ECO:0007669"/>
    <property type="project" value="UniProtKB-UniRule"/>
</dbReference>
<dbReference type="PROSITE" id="PS51257">
    <property type="entry name" value="PROKAR_LIPOPROTEIN"/>
    <property type="match status" value="1"/>
</dbReference>